<feature type="compositionally biased region" description="Polar residues" evidence="1">
    <location>
        <begin position="529"/>
        <end position="564"/>
    </location>
</feature>
<dbReference type="OrthoDB" id="5408302at2759"/>
<feature type="compositionally biased region" description="Basic and acidic residues" evidence="1">
    <location>
        <begin position="580"/>
        <end position="594"/>
    </location>
</feature>
<dbReference type="AlphaFoldDB" id="A0A0D2BSH1"/>
<feature type="compositionally biased region" description="Acidic residues" evidence="1">
    <location>
        <begin position="1019"/>
        <end position="1030"/>
    </location>
</feature>
<dbReference type="EMBL" id="KN847496">
    <property type="protein sequence ID" value="KIW14204.1"/>
    <property type="molecule type" value="Genomic_DNA"/>
</dbReference>
<feature type="compositionally biased region" description="Polar residues" evidence="1">
    <location>
        <begin position="1076"/>
        <end position="1085"/>
    </location>
</feature>
<feature type="compositionally biased region" description="Basic and acidic residues" evidence="1">
    <location>
        <begin position="1087"/>
        <end position="1102"/>
    </location>
</feature>
<feature type="region of interest" description="Disordered" evidence="1">
    <location>
        <begin position="168"/>
        <end position="195"/>
    </location>
</feature>
<dbReference type="Proteomes" id="UP000053328">
    <property type="component" value="Unassembled WGS sequence"/>
</dbReference>
<keyword evidence="3" id="KW-1185">Reference proteome</keyword>
<accession>A0A0D2BSH1</accession>
<feature type="compositionally biased region" description="Pro residues" evidence="1">
    <location>
        <begin position="381"/>
        <end position="411"/>
    </location>
</feature>
<evidence type="ECO:0000313" key="2">
    <source>
        <dbReference type="EMBL" id="KIW14204.1"/>
    </source>
</evidence>
<feature type="compositionally biased region" description="Polar residues" evidence="1">
    <location>
        <begin position="293"/>
        <end position="309"/>
    </location>
</feature>
<feature type="region of interest" description="Disordered" evidence="1">
    <location>
        <begin position="362"/>
        <end position="476"/>
    </location>
</feature>
<protein>
    <recommendedName>
        <fullName evidence="4">AGC-kinase C-terminal domain-containing protein</fullName>
    </recommendedName>
</protein>
<feature type="region of interest" description="Disordered" evidence="1">
    <location>
        <begin position="720"/>
        <end position="757"/>
    </location>
</feature>
<evidence type="ECO:0000313" key="3">
    <source>
        <dbReference type="Proteomes" id="UP000053328"/>
    </source>
</evidence>
<feature type="compositionally biased region" description="Basic and acidic residues" evidence="1">
    <location>
        <begin position="312"/>
        <end position="330"/>
    </location>
</feature>
<feature type="compositionally biased region" description="Acidic residues" evidence="1">
    <location>
        <begin position="457"/>
        <end position="475"/>
    </location>
</feature>
<dbReference type="HOGENOM" id="CLU_003071_1_0_1"/>
<feature type="compositionally biased region" description="Polar residues" evidence="1">
    <location>
        <begin position="894"/>
        <end position="911"/>
    </location>
</feature>
<dbReference type="GeneID" id="27334068"/>
<name>A0A0D2BSH1_9EURO</name>
<feature type="compositionally biased region" description="Basic and acidic residues" evidence="1">
    <location>
        <begin position="438"/>
        <end position="456"/>
    </location>
</feature>
<feature type="region of interest" description="Disordered" evidence="1">
    <location>
        <begin position="789"/>
        <end position="811"/>
    </location>
</feature>
<evidence type="ECO:0008006" key="4">
    <source>
        <dbReference type="Google" id="ProtNLM"/>
    </source>
</evidence>
<feature type="region of interest" description="Disordered" evidence="1">
    <location>
        <begin position="1"/>
        <end position="130"/>
    </location>
</feature>
<feature type="compositionally biased region" description="Low complexity" evidence="1">
    <location>
        <begin position="968"/>
        <end position="989"/>
    </location>
</feature>
<feature type="region of interest" description="Disordered" evidence="1">
    <location>
        <begin position="577"/>
        <end position="596"/>
    </location>
</feature>
<proteinExistence type="predicted"/>
<evidence type="ECO:0000256" key="1">
    <source>
        <dbReference type="SAM" id="MobiDB-lite"/>
    </source>
</evidence>
<dbReference type="RefSeq" id="XP_016234420.1">
    <property type="nucleotide sequence ID" value="XM_016381318.1"/>
</dbReference>
<feature type="region of interest" description="Disordered" evidence="1">
    <location>
        <begin position="281"/>
        <end position="350"/>
    </location>
</feature>
<dbReference type="VEuPathDB" id="FungiDB:PV08_06985"/>
<sequence>MNSNKTSYPSLQRQRPRRRSDHLSPTSPSFPRRLVERTNRYSDALSPGEATSGTDESDSPAGLTLTTSLPNYDRRALPPAPPGVKDFEIDIVRHHQRSSEDHGRARYRTSDENARPATSDATDPHLSSPYHNLRTMRQYSELPLRAKPATSNTSPDGIHDHIYERPATRHEESTLSPSFRASGFPSPGLDRPSFDESLHVKGHAGKKSRLNLLNPMSLLARRRSSQNQKLDDVNLSIKTFSVPALPDDFDPSIRGKVVHDFSAPRTRRVYSQNNVAGLESPAVRSAGPVPWNEQPSGRLSTGGTPNLNHSPMFREHFQDDRPTLRPDRTGYLHNFNASQTSHESQDPESVPAFAKRLPAAVPQTDSDFKPPPLENAGAPLPYIPPSERSPPPPTPPPKSTPSPKFEPPPATALPKHMTSTSSRFSFQMGGPGSSAQEKLLEEKHKQHEATRKHDSIVGDEDDDYANYDFDADDGLEEKIPGVNADLDEDDGFGDDALKISPLVARYDNSAPRGSMASTSPHDPPPPNKTVHTNLQRTSLQGFHFTPQSLTFSPTSTTNASQPTPVDTEGFPIGIANSRDSSLHGHPERYDKTTTDGDISVLGGLGISTAEIRGRRTSYTTRPQGQIFDDEDLYFDDGEFGNLDTDITPGEFDEEIFDDDTGRIRDIPAENARKFEAAKELDLEANAHYVASLGNDAPNAHKFETAGEVDLEAEAQSVGSFDVDPASAGDHDSQTYGPRTSLDPYQTNPNRQWQKSDASGLTEMNLAAYHDALAFAANQAAAEGKFDRKVSFGQDSDDTSDPPSQGRVVSNDSHLSYNFSSAIAADDGFPFDDDLDDDPMIAEANAEALENDDEGFYGREFGFYARSHSKGGTDLVNGGYFAERGSNGIKRSHSGKATFQEPSLTPITERSEWSTRNSVASLPMHGGWPASAQSLPSPGIAQLLELDSPSHDEDMSFSALLKLRGRTFGGSSSSVGSPAASHPLSSPLAHYSKPLLAPGDFASRMSASMNGRSPSAGIPESEEEDDGDDNENERSTLTQNTPRKKTKDDHVMTSQEEMPSSPAWLTNERRKGHHSRNSSSTDSVTYSRDPDGRWVLERRRTDEESGVESIVDREVLAGAHL</sequence>
<dbReference type="STRING" id="91928.A0A0D2BSH1"/>
<feature type="compositionally biased region" description="Basic and acidic residues" evidence="1">
    <location>
        <begin position="85"/>
        <end position="114"/>
    </location>
</feature>
<organism evidence="2 3">
    <name type="scientific">Exophiala spinifera</name>
    <dbReference type="NCBI Taxonomy" id="91928"/>
    <lineage>
        <taxon>Eukaryota</taxon>
        <taxon>Fungi</taxon>
        <taxon>Dikarya</taxon>
        <taxon>Ascomycota</taxon>
        <taxon>Pezizomycotina</taxon>
        <taxon>Eurotiomycetes</taxon>
        <taxon>Chaetothyriomycetidae</taxon>
        <taxon>Chaetothyriales</taxon>
        <taxon>Herpotrichiellaceae</taxon>
        <taxon>Exophiala</taxon>
    </lineage>
</organism>
<gene>
    <name evidence="2" type="ORF">PV08_06985</name>
</gene>
<feature type="region of interest" description="Disordered" evidence="1">
    <location>
        <begin position="889"/>
        <end position="911"/>
    </location>
</feature>
<feature type="compositionally biased region" description="Polar residues" evidence="1">
    <location>
        <begin position="733"/>
        <end position="757"/>
    </location>
</feature>
<feature type="region of interest" description="Disordered" evidence="1">
    <location>
        <begin position="503"/>
        <end position="565"/>
    </location>
</feature>
<reference evidence="2 3" key="1">
    <citation type="submission" date="2015-01" db="EMBL/GenBank/DDBJ databases">
        <title>The Genome Sequence of Exophiala spinifera CBS89968.</title>
        <authorList>
            <consortium name="The Broad Institute Genomics Platform"/>
            <person name="Cuomo C."/>
            <person name="de Hoog S."/>
            <person name="Gorbushina A."/>
            <person name="Stielow B."/>
            <person name="Teixiera M."/>
            <person name="Abouelleil A."/>
            <person name="Chapman S.B."/>
            <person name="Priest M."/>
            <person name="Young S.K."/>
            <person name="Wortman J."/>
            <person name="Nusbaum C."/>
            <person name="Birren B."/>
        </authorList>
    </citation>
    <scope>NUCLEOTIDE SEQUENCE [LARGE SCALE GENOMIC DNA]</scope>
    <source>
        <strain evidence="2 3">CBS 89968</strain>
    </source>
</reference>
<feature type="region of interest" description="Disordered" evidence="1">
    <location>
        <begin position="967"/>
        <end position="1106"/>
    </location>
</feature>